<keyword evidence="2" id="KW-0812">Transmembrane</keyword>
<feature type="compositionally biased region" description="Acidic residues" evidence="1">
    <location>
        <begin position="10"/>
        <end position="23"/>
    </location>
</feature>
<evidence type="ECO:0000313" key="3">
    <source>
        <dbReference type="EMBL" id="RZT62928.1"/>
    </source>
</evidence>
<gene>
    <name evidence="3" type="ORF">EV139_2637</name>
</gene>
<evidence type="ECO:0000256" key="2">
    <source>
        <dbReference type="SAM" id="Phobius"/>
    </source>
</evidence>
<sequence>MGKKLRDSAADTEPEGLEPEGDAGGETASAPGAERLQWRDKRLVVLVAAVAVVFLLLGIGVMQFIVSPAELAARTAPPEAGVVTAKIEERVIENTVVTRADVGYAGAVKVKIESGAETAIVTGRVPKVSSVLNAQDLALEVSGRPVIVLPGDLPAYRDLAVGSIGPDVVQLHTALASLGYAVDNTDTFTATTAQALQALYTNLGYPAPGSDAPVGDRDEGGDGSARAAERALQEANDALAAAHAAYAAGSQPRSGSAVIEAQNAVASAQRALDTAVKAQAPANEIADLEGDVALAQAVLAEAQAPEDLGTLAAEVSSAESAVAAAQDDLAVANEAALPGLPASEAMFLPNLPRRVDEVNVERGKSLSDPAMVVSGNTLTLTGSLTKQAAPMIEEGMEATFSVTGGEELTATVRSVSKAKTQKSSDESDERDESGESTDAPSGPYLVQLRPEKLTSAQTQALRDSNVRVRFEIESTGGEVLAVPIAAITAGPDGSSRIEIAPSQNADPDSTEMIEVELGLSAQGFVEVISDDPLVEPGAHVVIGR</sequence>
<dbReference type="OrthoDB" id="3268648at2"/>
<keyword evidence="4" id="KW-1185">Reference proteome</keyword>
<dbReference type="Proteomes" id="UP000291832">
    <property type="component" value="Unassembled WGS sequence"/>
</dbReference>
<reference evidence="3 4" key="1">
    <citation type="journal article" date="2015" name="Stand. Genomic Sci.">
        <title>Genomic Encyclopedia of Bacterial and Archaeal Type Strains, Phase III: the genomes of soil and plant-associated and newly described type strains.</title>
        <authorList>
            <person name="Whitman W.B."/>
            <person name="Woyke T."/>
            <person name="Klenk H.P."/>
            <person name="Zhou Y."/>
            <person name="Lilburn T.G."/>
            <person name="Beck B.J."/>
            <person name="De Vos P."/>
            <person name="Vandamme P."/>
            <person name="Eisen J.A."/>
            <person name="Garrity G."/>
            <person name="Hugenholtz P."/>
            <person name="Kyrpides N.C."/>
        </authorList>
    </citation>
    <scope>NUCLEOTIDE SEQUENCE [LARGE SCALE GENOMIC DNA]</scope>
    <source>
        <strain evidence="3 4">RF6</strain>
    </source>
</reference>
<dbReference type="RefSeq" id="WP_130454789.1">
    <property type="nucleotide sequence ID" value="NZ_QYAG01000002.1"/>
</dbReference>
<name>A0A4Q7TTA4_9MICO</name>
<dbReference type="AlphaFoldDB" id="A0A4Q7TTA4"/>
<evidence type="ECO:0000313" key="4">
    <source>
        <dbReference type="Proteomes" id="UP000291832"/>
    </source>
</evidence>
<feature type="region of interest" description="Disordered" evidence="1">
    <location>
        <begin position="412"/>
        <end position="446"/>
    </location>
</feature>
<accession>A0A4Q7TTA4</accession>
<dbReference type="EMBL" id="SHKI01000006">
    <property type="protein sequence ID" value="RZT62928.1"/>
    <property type="molecule type" value="Genomic_DNA"/>
</dbReference>
<comment type="caution">
    <text evidence="3">The sequence shown here is derived from an EMBL/GenBank/DDBJ whole genome shotgun (WGS) entry which is preliminary data.</text>
</comment>
<evidence type="ECO:0008006" key="5">
    <source>
        <dbReference type="Google" id="ProtNLM"/>
    </source>
</evidence>
<feature type="compositionally biased region" description="Acidic residues" evidence="1">
    <location>
        <begin position="426"/>
        <end position="435"/>
    </location>
</feature>
<proteinExistence type="predicted"/>
<protein>
    <recommendedName>
        <fullName evidence="5">Peptidoglycan binding protein</fullName>
    </recommendedName>
</protein>
<feature type="region of interest" description="Disordered" evidence="1">
    <location>
        <begin position="1"/>
        <end position="32"/>
    </location>
</feature>
<evidence type="ECO:0000256" key="1">
    <source>
        <dbReference type="SAM" id="MobiDB-lite"/>
    </source>
</evidence>
<feature type="region of interest" description="Disordered" evidence="1">
    <location>
        <begin position="207"/>
        <end position="226"/>
    </location>
</feature>
<organism evidence="3 4">
    <name type="scientific">Leucobacter luti</name>
    <dbReference type="NCBI Taxonomy" id="340320"/>
    <lineage>
        <taxon>Bacteria</taxon>
        <taxon>Bacillati</taxon>
        <taxon>Actinomycetota</taxon>
        <taxon>Actinomycetes</taxon>
        <taxon>Micrococcales</taxon>
        <taxon>Microbacteriaceae</taxon>
        <taxon>Leucobacter</taxon>
    </lineage>
</organism>
<keyword evidence="2" id="KW-1133">Transmembrane helix</keyword>
<keyword evidence="2" id="KW-0472">Membrane</keyword>
<feature type="transmembrane region" description="Helical" evidence="2">
    <location>
        <begin position="43"/>
        <end position="66"/>
    </location>
</feature>